<feature type="transmembrane region" description="Helical" evidence="1">
    <location>
        <begin position="43"/>
        <end position="64"/>
    </location>
</feature>
<keyword evidence="1" id="KW-0812">Transmembrane</keyword>
<name>A0A2S5R992_9PROT</name>
<keyword evidence="1" id="KW-0472">Membrane</keyword>
<gene>
    <name evidence="2" type="ORF">HCUR_00787</name>
</gene>
<evidence type="ECO:0000313" key="2">
    <source>
        <dbReference type="EMBL" id="PPE03772.1"/>
    </source>
</evidence>
<keyword evidence="3" id="KW-1185">Reference proteome</keyword>
<accession>A0A2S5R992</accession>
<reference evidence="2 3" key="1">
    <citation type="submission" date="2017-11" db="EMBL/GenBank/DDBJ databases">
        <title>Comparative genomic analysis of Holospora spp., intranuclear symbionts of paramecia.</title>
        <authorList>
            <person name="Garushyants S.K."/>
            <person name="Beliavskaya A."/>
            <person name="Malko D.B."/>
            <person name="Logacheva M.D."/>
            <person name="Rautian M.S."/>
            <person name="Gelfand M.S."/>
        </authorList>
    </citation>
    <scope>NUCLEOTIDE SEQUENCE [LARGE SCALE GENOMIC DNA]</scope>
    <source>
        <strain evidence="3">02AZ16</strain>
    </source>
</reference>
<dbReference type="OrthoDB" id="9830413at2"/>
<evidence type="ECO:0000313" key="3">
    <source>
        <dbReference type="Proteomes" id="UP000239425"/>
    </source>
</evidence>
<dbReference type="Proteomes" id="UP000239425">
    <property type="component" value="Unassembled WGS sequence"/>
</dbReference>
<dbReference type="AlphaFoldDB" id="A0A2S5R992"/>
<keyword evidence="1" id="KW-1133">Transmembrane helix</keyword>
<protein>
    <submittedName>
        <fullName evidence="2">Uncharacterized protein</fullName>
    </submittedName>
</protein>
<proteinExistence type="predicted"/>
<dbReference type="RefSeq" id="WP_129591895.1">
    <property type="nucleotide sequence ID" value="NZ_PHHC01000082.1"/>
</dbReference>
<dbReference type="EMBL" id="PHHC01000082">
    <property type="protein sequence ID" value="PPE03772.1"/>
    <property type="molecule type" value="Genomic_DNA"/>
</dbReference>
<comment type="caution">
    <text evidence="2">The sequence shown here is derived from an EMBL/GenBank/DDBJ whole genome shotgun (WGS) entry which is preliminary data.</text>
</comment>
<sequence length="248" mass="28826">MIDSLVSFRHAVQNIVQYFRTRSENKYEEEMRREDMMEAAKRLIPVVSLGMIGLLCVVGGYSYWEYQKDRKLFRAELLYDEYLKDIGQERFESAKKKEAQLKNTKEMRKLLEIERCGLTVSAFTRTQDSKEKEKLWSLVYDAYNILDSHLFAKSRAQSSMYHLTRFILAILANDVSLKDSRVSLIKNYTQGSGSFLGLGYAMKALQQLAQGTLDQKFIEQWERYSQSWIPNACAIGAGISRPMIYSNR</sequence>
<evidence type="ECO:0000256" key="1">
    <source>
        <dbReference type="SAM" id="Phobius"/>
    </source>
</evidence>
<organism evidence="2 3">
    <name type="scientific">Holospora curviuscula</name>
    <dbReference type="NCBI Taxonomy" id="1082868"/>
    <lineage>
        <taxon>Bacteria</taxon>
        <taxon>Pseudomonadati</taxon>
        <taxon>Pseudomonadota</taxon>
        <taxon>Alphaproteobacteria</taxon>
        <taxon>Holosporales</taxon>
        <taxon>Holosporaceae</taxon>
        <taxon>Holospora</taxon>
    </lineage>
</organism>